<sequence length="142" mass="15177">MPHSNFCPACGEALPLPQQAMPDGRPHVRGWIQLTGQRCATCGHRIGVFHWKTFGLGVSLGLALGIGHAVWQAVQPPPPLPPLTTAQALAGRTSGGPETVNEAAATTLSRERHRCGAPTKKGTPCQRWVSGATGYCWQHRKD</sequence>
<proteinExistence type="predicted"/>
<dbReference type="RefSeq" id="WP_211421737.1">
    <property type="nucleotide sequence ID" value="NZ_CP072642.1"/>
</dbReference>
<dbReference type="Proteomes" id="UP000677668">
    <property type="component" value="Chromosome 1"/>
</dbReference>
<gene>
    <name evidence="1" type="ORF">J8C05_08160</name>
</gene>
<evidence type="ECO:0000313" key="2">
    <source>
        <dbReference type="Proteomes" id="UP000677668"/>
    </source>
</evidence>
<dbReference type="EMBL" id="CP072642">
    <property type="protein sequence ID" value="QUV93346.1"/>
    <property type="molecule type" value="Genomic_DNA"/>
</dbReference>
<keyword evidence="2" id="KW-1185">Reference proteome</keyword>
<evidence type="ECO:0000313" key="1">
    <source>
        <dbReference type="EMBL" id="QUV93346.1"/>
    </source>
</evidence>
<organism evidence="1 2">
    <name type="scientific">Chloracidobacterium sp. N</name>
    <dbReference type="NCBI Taxonomy" id="2821540"/>
    <lineage>
        <taxon>Bacteria</taxon>
        <taxon>Pseudomonadati</taxon>
        <taxon>Acidobacteriota</taxon>
        <taxon>Terriglobia</taxon>
        <taxon>Terriglobales</taxon>
        <taxon>Acidobacteriaceae</taxon>
        <taxon>Chloracidobacterium</taxon>
        <taxon>Chloracidobacterium aggregatum</taxon>
    </lineage>
</organism>
<protein>
    <submittedName>
        <fullName evidence="1">Uncharacterized protein</fullName>
    </submittedName>
</protein>
<accession>A0ABX8B2M2</accession>
<reference evidence="1 2" key="1">
    <citation type="submission" date="2021-03" db="EMBL/GenBank/DDBJ databases">
        <title>Genomic and phenotypic characterization of Chloracidobacterium isolates provides evidence for multiple species.</title>
        <authorList>
            <person name="Saini M.K."/>
            <person name="Costas A.M.G."/>
            <person name="Tank M."/>
            <person name="Bryant D.A."/>
        </authorList>
    </citation>
    <scope>NUCLEOTIDE SEQUENCE [LARGE SCALE GENOMIC DNA]</scope>
    <source>
        <strain evidence="1 2">N</strain>
    </source>
</reference>
<name>A0ABX8B2M2_9BACT</name>